<dbReference type="HOGENOM" id="CLU_1627938_0_0_1"/>
<proteinExistence type="predicted"/>
<organism evidence="1">
    <name type="scientific">Rhizophagus irregularis (strain DAOM 181602 / DAOM 197198 / MUCL 43194)</name>
    <name type="common">Arbuscular mycorrhizal fungus</name>
    <name type="synonym">Glomus intraradices</name>
    <dbReference type="NCBI Taxonomy" id="747089"/>
    <lineage>
        <taxon>Eukaryota</taxon>
        <taxon>Fungi</taxon>
        <taxon>Fungi incertae sedis</taxon>
        <taxon>Mucoromycota</taxon>
        <taxon>Glomeromycotina</taxon>
        <taxon>Glomeromycetes</taxon>
        <taxon>Glomerales</taxon>
        <taxon>Glomeraceae</taxon>
        <taxon>Rhizophagus</taxon>
    </lineage>
</organism>
<gene>
    <name evidence="1" type="ORF">GLOINDRAFT_22006</name>
</gene>
<name>U9UNP0_RHIID</name>
<accession>U9UNP0</accession>
<protein>
    <submittedName>
        <fullName evidence="1">Uncharacterized protein</fullName>
    </submittedName>
</protein>
<evidence type="ECO:0000313" key="1">
    <source>
        <dbReference type="EMBL" id="ESA17221.1"/>
    </source>
</evidence>
<dbReference type="EMBL" id="KI280372">
    <property type="protein sequence ID" value="ESA17221.1"/>
    <property type="molecule type" value="Genomic_DNA"/>
</dbReference>
<reference evidence="1" key="1">
    <citation type="submission" date="2013-07" db="EMBL/GenBank/DDBJ databases">
        <title>The genome of an arbuscular mycorrhizal fungus provides insights into the evolution of the oldest plant symbiosis.</title>
        <authorList>
            <consortium name="DOE Joint Genome Institute"/>
            <person name="Tisserant E."/>
            <person name="Malbreil M."/>
            <person name="Kuo A."/>
            <person name="Kohler A."/>
            <person name="Symeonidi A."/>
            <person name="Balestrini R."/>
            <person name="Charron P."/>
            <person name="Duensing N."/>
            <person name="Frei-dit-Frey N."/>
            <person name="Gianinazzi-Pearson V."/>
            <person name="Gilbert B."/>
            <person name="Handa Y."/>
            <person name="Hijri M."/>
            <person name="Kaul R."/>
            <person name="Kawaguchi M."/>
            <person name="Krajinski F."/>
            <person name="Lammers P."/>
            <person name="Lapierre D."/>
            <person name="Masclaux F.G."/>
            <person name="Murat C."/>
            <person name="Morin E."/>
            <person name="Ndikumana S."/>
            <person name="Pagni M."/>
            <person name="Petitpierre D."/>
            <person name="Requena N."/>
            <person name="Rosikiewicz P."/>
            <person name="Riley R."/>
            <person name="Saito K."/>
            <person name="San Clemente H."/>
            <person name="Shapiro H."/>
            <person name="van Tuinen D."/>
            <person name="Becard G."/>
            <person name="Bonfante P."/>
            <person name="Paszkowski U."/>
            <person name="Shachar-Hill Y."/>
            <person name="Young J.P."/>
            <person name="Sanders I.R."/>
            <person name="Henrissat B."/>
            <person name="Rensing S.A."/>
            <person name="Grigoriev I.V."/>
            <person name="Corradi N."/>
            <person name="Roux C."/>
            <person name="Martin F."/>
        </authorList>
    </citation>
    <scope>NUCLEOTIDE SEQUENCE</scope>
    <source>
        <strain evidence="1">DAOM 197198</strain>
    </source>
</reference>
<dbReference type="VEuPathDB" id="FungiDB:RhiirFUN_021672"/>
<dbReference type="AlphaFoldDB" id="U9UNP0"/>
<sequence length="163" mass="18740">METKPVFSTYSIYSKFQSTFFKEYPNTPCVYCGKLLYKDKATWIQYSPSSDLYPIEESNEISVLTYATIRCGILKIPTCFSCPRPRNRLQFPILAKIPEEIEALPLHHEQIFAPGQAYTVLSRCPNWDNIQIAALDKAAFKTDPDVIKEYEHLEILAQNPLPI</sequence>